<gene>
    <name evidence="3" type="ORF">E5S67_03821</name>
</gene>
<dbReference type="Pfam" id="PF01477">
    <property type="entry name" value="PLAT"/>
    <property type="match status" value="1"/>
</dbReference>
<comment type="caution">
    <text evidence="3">The sequence shown here is derived from an EMBL/GenBank/DDBJ whole genome shotgun (WGS) entry which is preliminary data.</text>
</comment>
<keyword evidence="1" id="KW-0732">Signal</keyword>
<proteinExistence type="predicted"/>
<evidence type="ECO:0000313" key="4">
    <source>
        <dbReference type="Proteomes" id="UP000702425"/>
    </source>
</evidence>
<feature type="chain" id="PRO_5046443353" description="PLAT domain-containing protein" evidence="1">
    <location>
        <begin position="26"/>
        <end position="187"/>
    </location>
</feature>
<feature type="domain" description="PLAT" evidence="2">
    <location>
        <begin position="70"/>
        <end position="168"/>
    </location>
</feature>
<name>A0ABX2D075_9CYAN</name>
<evidence type="ECO:0000256" key="1">
    <source>
        <dbReference type="SAM" id="SignalP"/>
    </source>
</evidence>
<accession>A0ABX2D075</accession>
<sequence length="187" mass="20657">MKLTRIIMLLLAILTFLTHPQISLAESFPQLAVNQSPSNNEQIMSSVESKEIYAQNPTNFDNNSKSARIILKTACENWAGTNSNIQAQLAKQGGGNTNWVTLDNPGNDRKKCAEDSYSVTFSDAIAGVENIRLRTDSSGASPSWKLAWTEVSIPGKKQKKIWNMWLGANKYKGQWCVYVSNGADNCP</sequence>
<dbReference type="Proteomes" id="UP000702425">
    <property type="component" value="Unassembled WGS sequence"/>
</dbReference>
<dbReference type="EMBL" id="SRRZ01000072">
    <property type="protein sequence ID" value="NQE36059.1"/>
    <property type="molecule type" value="Genomic_DNA"/>
</dbReference>
<organism evidence="3 4">
    <name type="scientific">Microcoleus asticus IPMA8</name>
    <dbReference type="NCBI Taxonomy" id="2563858"/>
    <lineage>
        <taxon>Bacteria</taxon>
        <taxon>Bacillati</taxon>
        <taxon>Cyanobacteriota</taxon>
        <taxon>Cyanophyceae</taxon>
        <taxon>Oscillatoriophycideae</taxon>
        <taxon>Oscillatoriales</taxon>
        <taxon>Microcoleaceae</taxon>
        <taxon>Microcoleus</taxon>
        <taxon>Microcoleus asticus</taxon>
    </lineage>
</organism>
<keyword evidence="4" id="KW-1185">Reference proteome</keyword>
<evidence type="ECO:0000313" key="3">
    <source>
        <dbReference type="EMBL" id="NQE36059.1"/>
    </source>
</evidence>
<dbReference type="InterPro" id="IPR001024">
    <property type="entry name" value="PLAT/LH2_dom"/>
</dbReference>
<dbReference type="RefSeq" id="WP_216670579.1">
    <property type="nucleotide sequence ID" value="NZ_CAWPPK010000288.1"/>
</dbReference>
<evidence type="ECO:0000259" key="2">
    <source>
        <dbReference type="Pfam" id="PF01477"/>
    </source>
</evidence>
<feature type="signal peptide" evidence="1">
    <location>
        <begin position="1"/>
        <end position="25"/>
    </location>
</feature>
<protein>
    <recommendedName>
        <fullName evidence="2">PLAT domain-containing protein</fullName>
    </recommendedName>
</protein>
<reference evidence="3 4" key="1">
    <citation type="journal article" date="2020" name="Sci. Rep.">
        <title>A novel cyanobacterial geosmin producer, revising GeoA distribution and dispersion patterns in Bacteria.</title>
        <authorList>
            <person name="Churro C."/>
            <person name="Semedo-Aguiar A.P."/>
            <person name="Silva A.D."/>
            <person name="Pereira-Leal J.B."/>
            <person name="Leite R.B."/>
        </authorList>
    </citation>
    <scope>NUCLEOTIDE SEQUENCE [LARGE SCALE GENOMIC DNA]</scope>
    <source>
        <strain evidence="3 4">IPMA8</strain>
    </source>
</reference>